<evidence type="ECO:0000313" key="2">
    <source>
        <dbReference type="Proteomes" id="UP000004968"/>
    </source>
</evidence>
<comment type="caution">
    <text evidence="1">The sequence shown here is derived from an EMBL/GenBank/DDBJ whole genome shotgun (WGS) entry which is preliminary data.</text>
</comment>
<name>D3ALG4_9FIRM</name>
<dbReference type="Pfam" id="PF11922">
    <property type="entry name" value="DUF3440"/>
    <property type="match status" value="1"/>
</dbReference>
<gene>
    <name evidence="1" type="ORF">CLOSTHATH_04460</name>
</gene>
<accession>D3ALG4</accession>
<evidence type="ECO:0000313" key="1">
    <source>
        <dbReference type="EMBL" id="EFC97357.1"/>
    </source>
</evidence>
<proteinExistence type="predicted"/>
<dbReference type="Proteomes" id="UP000004968">
    <property type="component" value="Unassembled WGS sequence"/>
</dbReference>
<dbReference type="InterPro" id="IPR021845">
    <property type="entry name" value="DUF3440"/>
</dbReference>
<organism evidence="1 2">
    <name type="scientific">Hungatella hathewayi DSM 13479</name>
    <dbReference type="NCBI Taxonomy" id="566550"/>
    <lineage>
        <taxon>Bacteria</taxon>
        <taxon>Bacillati</taxon>
        <taxon>Bacillota</taxon>
        <taxon>Clostridia</taxon>
        <taxon>Lachnospirales</taxon>
        <taxon>Lachnospiraceae</taxon>
        <taxon>Hungatella</taxon>
    </lineage>
</organism>
<dbReference type="EMBL" id="ACIO01000404">
    <property type="protein sequence ID" value="EFC97357.1"/>
    <property type="molecule type" value="Genomic_DNA"/>
</dbReference>
<protein>
    <submittedName>
        <fullName evidence="1">Uncharacterized protein</fullName>
    </submittedName>
</protein>
<dbReference type="AlphaFoldDB" id="D3ALG4"/>
<dbReference type="HOGENOM" id="CLU_3271252_0_0_9"/>
<reference evidence="1 2" key="1">
    <citation type="submission" date="2010-01" db="EMBL/GenBank/DDBJ databases">
        <authorList>
            <person name="Weinstock G."/>
            <person name="Sodergren E."/>
            <person name="Clifton S."/>
            <person name="Fulton L."/>
            <person name="Fulton B."/>
            <person name="Courtney L."/>
            <person name="Fronick C."/>
            <person name="Harrison M."/>
            <person name="Strong C."/>
            <person name="Farmer C."/>
            <person name="Delahaunty K."/>
            <person name="Markovic C."/>
            <person name="Hall O."/>
            <person name="Minx P."/>
            <person name="Tomlinson C."/>
            <person name="Mitreva M."/>
            <person name="Nelson J."/>
            <person name="Hou S."/>
            <person name="Wollam A."/>
            <person name="Pepin K.H."/>
            <person name="Johnson M."/>
            <person name="Bhonagiri V."/>
            <person name="Nash W.E."/>
            <person name="Warren W."/>
            <person name="Chinwalla A."/>
            <person name="Mardis E.R."/>
            <person name="Wilson R.K."/>
        </authorList>
    </citation>
    <scope>NUCLEOTIDE SEQUENCE [LARGE SCALE GENOMIC DNA]</scope>
    <source>
        <strain evidence="1 2">DSM 13479</strain>
    </source>
</reference>
<sequence>MCYCILKNDHTCRFMGFGLTRQEQKRVDIIRCKYGGMIDGK</sequence>